<evidence type="ECO:0000313" key="7">
    <source>
        <dbReference type="Proteomes" id="UP000480854"/>
    </source>
</evidence>
<dbReference type="PANTHER" id="PTHR37164">
    <property type="entry name" value="BACTERIOHEMERYTHRIN"/>
    <property type="match status" value="1"/>
</dbReference>
<dbReference type="PROSITE" id="PS00550">
    <property type="entry name" value="HEMERYTHRINS"/>
    <property type="match status" value="1"/>
</dbReference>
<dbReference type="Gene3D" id="1.20.120.50">
    <property type="entry name" value="Hemerythrin-like"/>
    <property type="match status" value="1"/>
</dbReference>
<dbReference type="PANTHER" id="PTHR37164:SF1">
    <property type="entry name" value="BACTERIOHEMERYTHRIN"/>
    <property type="match status" value="1"/>
</dbReference>
<keyword evidence="2" id="KW-0561">Oxygen transport</keyword>
<name>A0A9W7KQ34_9PROT</name>
<dbReference type="AlphaFoldDB" id="A0A9W7KQ34"/>
<dbReference type="Proteomes" id="UP000480854">
    <property type="component" value="Unassembled WGS sequence"/>
</dbReference>
<dbReference type="OrthoDB" id="7305302at2"/>
<dbReference type="InterPro" id="IPR035938">
    <property type="entry name" value="Hemerythrin-like_sf"/>
</dbReference>
<proteinExistence type="inferred from homology"/>
<dbReference type="InterPro" id="IPR012827">
    <property type="entry name" value="Hemerythrin_metal-bd"/>
</dbReference>
<dbReference type="EMBL" id="QOKW01000031">
    <property type="protein sequence ID" value="KAA0676713.1"/>
    <property type="molecule type" value="Genomic_DNA"/>
</dbReference>
<evidence type="ECO:0000256" key="3">
    <source>
        <dbReference type="ARBA" id="ARBA00022723"/>
    </source>
</evidence>
<dbReference type="NCBIfam" id="NF033749">
    <property type="entry name" value="bact_hemeryth"/>
    <property type="match status" value="1"/>
</dbReference>
<organism evidence="6 7">
    <name type="scientific">Roseomonas genomospecies 6</name>
    <dbReference type="NCBI Taxonomy" id="214106"/>
    <lineage>
        <taxon>Bacteria</taxon>
        <taxon>Pseudomonadati</taxon>
        <taxon>Pseudomonadota</taxon>
        <taxon>Alphaproteobacteria</taxon>
        <taxon>Acetobacterales</taxon>
        <taxon>Roseomonadaceae</taxon>
        <taxon>Roseomonas</taxon>
    </lineage>
</organism>
<dbReference type="GO" id="GO:0046872">
    <property type="term" value="F:metal ion binding"/>
    <property type="evidence" value="ECO:0007669"/>
    <property type="project" value="UniProtKB-KW"/>
</dbReference>
<evidence type="ECO:0000259" key="5">
    <source>
        <dbReference type="Pfam" id="PF01814"/>
    </source>
</evidence>
<evidence type="ECO:0000256" key="1">
    <source>
        <dbReference type="ARBA" id="ARBA00010587"/>
    </source>
</evidence>
<dbReference type="InterPro" id="IPR016131">
    <property type="entry name" value="Haemerythrin_Fe_BS"/>
</dbReference>
<keyword evidence="3" id="KW-0479">Metal-binding</keyword>
<keyword evidence="2" id="KW-0813">Transport</keyword>
<sequence>MQLKTMQPKTMKPNLADPRWETVAWQDGFGVGHPVIDADHRRLFELFNEFVTAVNQYRADSEIQDVLAELLDYTDTHFDREETLMRQHGYPGYDAHKALHDSFIRQLHDVNSALDAGGEKGAFVLGFLAKWLSGHILGVDKTLGAYLRERGVEA</sequence>
<comment type="similarity">
    <text evidence="1">Belongs to the hemerythrin family.</text>
</comment>
<dbReference type="SUPFAM" id="SSF47188">
    <property type="entry name" value="Hemerythrin-like"/>
    <property type="match status" value="1"/>
</dbReference>
<evidence type="ECO:0000313" key="6">
    <source>
        <dbReference type="EMBL" id="KAA0676713.1"/>
    </source>
</evidence>
<keyword evidence="4" id="KW-0408">Iron</keyword>
<feature type="domain" description="Hemerythrin-like" evidence="5">
    <location>
        <begin position="35"/>
        <end position="145"/>
    </location>
</feature>
<comment type="caution">
    <text evidence="6">The sequence shown here is derived from an EMBL/GenBank/DDBJ whole genome shotgun (WGS) entry which is preliminary data.</text>
</comment>
<evidence type="ECO:0000256" key="4">
    <source>
        <dbReference type="ARBA" id="ARBA00023004"/>
    </source>
</evidence>
<evidence type="ECO:0000256" key="2">
    <source>
        <dbReference type="ARBA" id="ARBA00022621"/>
    </source>
</evidence>
<dbReference type="Pfam" id="PF01814">
    <property type="entry name" value="Hemerythrin"/>
    <property type="match status" value="1"/>
</dbReference>
<reference evidence="6 7" key="1">
    <citation type="submission" date="2018-07" db="EMBL/GenBank/DDBJ databases">
        <title>Genome sequence of Azospirillum sp. ATCC 49961.</title>
        <authorList>
            <person name="Sant'Anna F.H."/>
            <person name="Baldani J.I."/>
            <person name="Zilli J.E."/>
            <person name="Reis V.M."/>
            <person name="Hartmann A."/>
            <person name="Cruz L."/>
            <person name="de Souza E.M."/>
            <person name="de Oliveira Pedrosa F."/>
            <person name="Passaglia L.M.P."/>
        </authorList>
    </citation>
    <scope>NUCLEOTIDE SEQUENCE [LARGE SCALE GENOMIC DNA]</scope>
    <source>
        <strain evidence="6 7">ATCC 49961</strain>
    </source>
</reference>
<protein>
    <submittedName>
        <fullName evidence="6">Hemerythrin</fullName>
    </submittedName>
</protein>
<dbReference type="NCBIfam" id="TIGR02481">
    <property type="entry name" value="hemeryth_dom"/>
    <property type="match status" value="1"/>
</dbReference>
<accession>A0A9W7KQ34</accession>
<keyword evidence="7" id="KW-1185">Reference proteome</keyword>
<dbReference type="CDD" id="cd12107">
    <property type="entry name" value="Hemerythrin"/>
    <property type="match status" value="1"/>
</dbReference>
<dbReference type="InterPro" id="IPR050669">
    <property type="entry name" value="Hemerythrin"/>
</dbReference>
<gene>
    <name evidence="6" type="ORF">DS843_26325</name>
</gene>
<dbReference type="InterPro" id="IPR012312">
    <property type="entry name" value="Hemerythrin-like"/>
</dbReference>
<dbReference type="GO" id="GO:0005344">
    <property type="term" value="F:oxygen carrier activity"/>
    <property type="evidence" value="ECO:0007669"/>
    <property type="project" value="UniProtKB-KW"/>
</dbReference>